<evidence type="ECO:0000313" key="4">
    <source>
        <dbReference type="Proteomes" id="UP001064632"/>
    </source>
</evidence>
<dbReference type="RefSeq" id="WP_261693515.1">
    <property type="nucleotide sequence ID" value="NZ_CP104694.1"/>
</dbReference>
<name>A0ABY6B8Z7_9GAMM</name>
<keyword evidence="4" id="KW-1185">Reference proteome</keyword>
<dbReference type="SUPFAM" id="SSF56784">
    <property type="entry name" value="HAD-like"/>
    <property type="match status" value="1"/>
</dbReference>
<evidence type="ECO:0000256" key="1">
    <source>
        <dbReference type="ARBA" id="ARBA00022801"/>
    </source>
</evidence>
<gene>
    <name evidence="3" type="primary">otsB</name>
    <name evidence="3" type="ORF">N4264_17475</name>
</gene>
<comment type="similarity">
    <text evidence="2">Belongs to the trehalose phosphatase family.</text>
</comment>
<proteinExistence type="inferred from homology"/>
<dbReference type="EMBL" id="CP104694">
    <property type="protein sequence ID" value="UXI66531.1"/>
    <property type="molecule type" value="Genomic_DNA"/>
</dbReference>
<dbReference type="NCBIfam" id="TIGR00685">
    <property type="entry name" value="T6PP"/>
    <property type="match status" value="1"/>
</dbReference>
<sequence length="256" mass="27751">MSALTQPLPQVLLAPPAHPQAQTRWAVFLDLDGTLVPFAPAPDLVVVDEGLRQAVHALHQALGGAVAIVSGRRRADLVAYFGETGLRLMGEHGADGAGLPAAEIPANLRSALHHYCAAHPPLLVEDKGATIAVHYRICPEKADALIAHMSTLREEMATHYELLRGDHVFEFRPRGITKAAAIARCMQMDPFRDRIPVMVGDDVTDEDAFAEVQVGGGFGIIVGPRRPTLAEFALPDPRATRQWLDNLLSHLRERAA</sequence>
<dbReference type="PANTHER" id="PTHR43768:SF3">
    <property type="entry name" value="TREHALOSE 6-PHOSPHATE PHOSPHATASE"/>
    <property type="match status" value="1"/>
</dbReference>
<dbReference type="Gene3D" id="3.40.50.1000">
    <property type="entry name" value="HAD superfamily/HAD-like"/>
    <property type="match status" value="1"/>
</dbReference>
<keyword evidence="2" id="KW-0479">Metal-binding</keyword>
<dbReference type="InterPro" id="IPR023214">
    <property type="entry name" value="HAD_sf"/>
</dbReference>
<dbReference type="GO" id="GO:0004805">
    <property type="term" value="F:trehalose-phosphatase activity"/>
    <property type="evidence" value="ECO:0007669"/>
    <property type="project" value="UniProtKB-EC"/>
</dbReference>
<dbReference type="Pfam" id="PF02358">
    <property type="entry name" value="Trehalose_PPase"/>
    <property type="match status" value="1"/>
</dbReference>
<dbReference type="Gene3D" id="3.30.70.1020">
    <property type="entry name" value="Trehalose-6-phosphate phosphatase related protein, domain 2"/>
    <property type="match status" value="1"/>
</dbReference>
<comment type="function">
    <text evidence="2">Removes the phosphate from trehalose 6-phosphate to produce free trehalose.</text>
</comment>
<keyword evidence="2" id="KW-0460">Magnesium</keyword>
<dbReference type="Proteomes" id="UP001064632">
    <property type="component" value="Chromosome"/>
</dbReference>
<evidence type="ECO:0000256" key="2">
    <source>
        <dbReference type="RuleBase" id="RU361117"/>
    </source>
</evidence>
<keyword evidence="1 2" id="KW-0378">Hydrolase</keyword>
<reference evidence="3" key="1">
    <citation type="submission" date="2022-09" db="EMBL/GenBank/DDBJ databases">
        <title>Tahibacter sp. nov., isolated from a fresh water.</title>
        <authorList>
            <person name="Baek J.H."/>
            <person name="Lee J.K."/>
            <person name="Kim J.M."/>
            <person name="Jeon C.O."/>
        </authorList>
    </citation>
    <scope>NUCLEOTIDE SEQUENCE</scope>
    <source>
        <strain evidence="3">W38</strain>
    </source>
</reference>
<dbReference type="InterPro" id="IPR036412">
    <property type="entry name" value="HAD-like_sf"/>
</dbReference>
<comment type="cofactor">
    <cofactor evidence="2">
        <name>Mg(2+)</name>
        <dbReference type="ChEBI" id="CHEBI:18420"/>
    </cofactor>
</comment>
<dbReference type="InterPro" id="IPR003337">
    <property type="entry name" value="Trehalose_PPase"/>
</dbReference>
<dbReference type="InterPro" id="IPR044651">
    <property type="entry name" value="OTSB-like"/>
</dbReference>
<comment type="pathway">
    <text evidence="2">Glycan biosynthesis; trehalose biosynthesis.</text>
</comment>
<protein>
    <recommendedName>
        <fullName evidence="2">Trehalose 6-phosphate phosphatase</fullName>
        <ecNumber evidence="2">3.1.3.12</ecNumber>
    </recommendedName>
</protein>
<comment type="catalytic activity">
    <reaction evidence="2">
        <text>alpha,alpha-trehalose 6-phosphate + H2O = alpha,alpha-trehalose + phosphate</text>
        <dbReference type="Rhea" id="RHEA:23420"/>
        <dbReference type="ChEBI" id="CHEBI:15377"/>
        <dbReference type="ChEBI" id="CHEBI:16551"/>
        <dbReference type="ChEBI" id="CHEBI:43474"/>
        <dbReference type="ChEBI" id="CHEBI:58429"/>
        <dbReference type="EC" id="3.1.3.12"/>
    </reaction>
</comment>
<dbReference type="EC" id="3.1.3.12" evidence="2"/>
<evidence type="ECO:0000313" key="3">
    <source>
        <dbReference type="EMBL" id="UXI66531.1"/>
    </source>
</evidence>
<organism evidence="3 4">
    <name type="scientific">Tahibacter amnicola</name>
    <dbReference type="NCBI Taxonomy" id="2976241"/>
    <lineage>
        <taxon>Bacteria</taxon>
        <taxon>Pseudomonadati</taxon>
        <taxon>Pseudomonadota</taxon>
        <taxon>Gammaproteobacteria</taxon>
        <taxon>Lysobacterales</taxon>
        <taxon>Rhodanobacteraceae</taxon>
        <taxon>Tahibacter</taxon>
    </lineage>
</organism>
<accession>A0ABY6B8Z7</accession>
<dbReference type="PANTHER" id="PTHR43768">
    <property type="entry name" value="TREHALOSE 6-PHOSPHATE PHOSPHATASE"/>
    <property type="match status" value="1"/>
</dbReference>